<name>A0A0B1R8M7_9GAMM</name>
<accession>A0A0B1R8M7</accession>
<comment type="caution">
    <text evidence="1">The sequence shown here is derived from an EMBL/GenBank/DDBJ whole genome shotgun (WGS) entry which is preliminary data.</text>
</comment>
<dbReference type="RefSeq" id="WP_039331968.1">
    <property type="nucleotide sequence ID" value="NZ_JTJJ01000046.1"/>
</dbReference>
<sequence>MRNTTKEDIRCASCKYRCQLTDRNNDILHRCPIQKIAVWPDSNHFLMKGVLSLVAGRYESVFCRGCIFVDFSIHNIRYLTNKNWIEYLKSTGLTIVLVSDRALSALAAHWIKREGIHSIIYCEDQLVDIKKTINSTYYGLKGGATRRVNALSHEEVDFLDLALKGNSLSSISVAMNHDMKKIYNIKDSIRRKTGTSFNQLLSGH</sequence>
<dbReference type="AlphaFoldDB" id="A0A0B1R8M7"/>
<evidence type="ECO:0000313" key="2">
    <source>
        <dbReference type="Proteomes" id="UP000030853"/>
    </source>
</evidence>
<proteinExistence type="predicted"/>
<protein>
    <submittedName>
        <fullName evidence="1">LuxR family transcriptional regulator</fullName>
    </submittedName>
</protein>
<reference evidence="1 2" key="1">
    <citation type="submission" date="2014-11" db="EMBL/GenBank/DDBJ databases">
        <title>Genome sequencing of Pantoea rodasii ND03.</title>
        <authorList>
            <person name="Muhamad Yunos N.Y."/>
            <person name="Chan K.-G."/>
        </authorList>
    </citation>
    <scope>NUCLEOTIDE SEQUENCE [LARGE SCALE GENOMIC DNA]</scope>
    <source>
        <strain evidence="1 2">ND03</strain>
    </source>
</reference>
<dbReference type="EMBL" id="JTJJ01000046">
    <property type="protein sequence ID" value="KHJ67547.1"/>
    <property type="molecule type" value="Genomic_DNA"/>
</dbReference>
<organism evidence="1 2">
    <name type="scientific">Pantoea rodasii</name>
    <dbReference type="NCBI Taxonomy" id="1076549"/>
    <lineage>
        <taxon>Bacteria</taxon>
        <taxon>Pseudomonadati</taxon>
        <taxon>Pseudomonadota</taxon>
        <taxon>Gammaproteobacteria</taxon>
        <taxon>Enterobacterales</taxon>
        <taxon>Erwiniaceae</taxon>
        <taxon>Pantoea</taxon>
    </lineage>
</organism>
<dbReference type="Proteomes" id="UP000030853">
    <property type="component" value="Unassembled WGS sequence"/>
</dbReference>
<evidence type="ECO:0000313" key="1">
    <source>
        <dbReference type="EMBL" id="KHJ67547.1"/>
    </source>
</evidence>
<gene>
    <name evidence="1" type="ORF">QU24_13610</name>
</gene>